<evidence type="ECO:0000313" key="4">
    <source>
        <dbReference type="Proteomes" id="UP000281708"/>
    </source>
</evidence>
<sequence>MNDARDSPDTVTEVPDQAPPPPDEADRVRPGGFLLELVPIPVSDLDRAKSFYADSLGFHVDVDVAPADGVRIVQLTPTGSACSILLTEGIADLDGEPGSIRRLYLVVRDIEAARAELVGRGVEVAEIVDAGGGMLLAGFADPDGNTWTLQYMPWR</sequence>
<proteinExistence type="predicted"/>
<evidence type="ECO:0000256" key="1">
    <source>
        <dbReference type="SAM" id="MobiDB-lite"/>
    </source>
</evidence>
<dbReference type="PROSITE" id="PS51819">
    <property type="entry name" value="VOC"/>
    <property type="match status" value="1"/>
</dbReference>
<dbReference type="RefSeq" id="WP_121805822.1">
    <property type="nucleotide sequence ID" value="NZ_RDBE01000006.1"/>
</dbReference>
<evidence type="ECO:0000313" key="3">
    <source>
        <dbReference type="EMBL" id="RLV50058.1"/>
    </source>
</evidence>
<feature type="domain" description="VOC" evidence="2">
    <location>
        <begin position="33"/>
        <end position="152"/>
    </location>
</feature>
<name>A0A3L8P6I8_9ACTN</name>
<dbReference type="InterPro" id="IPR004360">
    <property type="entry name" value="Glyas_Fos-R_dOase_dom"/>
</dbReference>
<gene>
    <name evidence="3" type="ORF">D9V37_09355</name>
</gene>
<comment type="caution">
    <text evidence="3">The sequence shown here is derived from an EMBL/GenBank/DDBJ whole genome shotgun (WGS) entry which is preliminary data.</text>
</comment>
<dbReference type="Pfam" id="PF00903">
    <property type="entry name" value="Glyoxalase"/>
    <property type="match status" value="1"/>
</dbReference>
<dbReference type="InterPro" id="IPR029068">
    <property type="entry name" value="Glyas_Bleomycin-R_OHBP_Dase"/>
</dbReference>
<organism evidence="3 4">
    <name type="scientific">Nocardioides mangrovicus</name>
    <dbReference type="NCBI Taxonomy" id="2478913"/>
    <lineage>
        <taxon>Bacteria</taxon>
        <taxon>Bacillati</taxon>
        <taxon>Actinomycetota</taxon>
        <taxon>Actinomycetes</taxon>
        <taxon>Propionibacteriales</taxon>
        <taxon>Nocardioidaceae</taxon>
        <taxon>Nocardioides</taxon>
    </lineage>
</organism>
<dbReference type="Proteomes" id="UP000281708">
    <property type="component" value="Unassembled WGS sequence"/>
</dbReference>
<dbReference type="SUPFAM" id="SSF54593">
    <property type="entry name" value="Glyoxalase/Bleomycin resistance protein/Dihydroxybiphenyl dioxygenase"/>
    <property type="match status" value="1"/>
</dbReference>
<dbReference type="InterPro" id="IPR037523">
    <property type="entry name" value="VOC_core"/>
</dbReference>
<dbReference type="OrthoDB" id="485032at2"/>
<accession>A0A3L8P6I8</accession>
<protein>
    <submittedName>
        <fullName evidence="3">Glyoxalase</fullName>
    </submittedName>
</protein>
<feature type="region of interest" description="Disordered" evidence="1">
    <location>
        <begin position="1"/>
        <end position="29"/>
    </location>
</feature>
<dbReference type="Gene3D" id="3.10.180.10">
    <property type="entry name" value="2,3-Dihydroxybiphenyl 1,2-Dioxygenase, domain 1"/>
    <property type="match status" value="1"/>
</dbReference>
<keyword evidence="4" id="KW-1185">Reference proteome</keyword>
<dbReference type="PANTHER" id="PTHR36437">
    <property type="entry name" value="GLYOXALASE/BLEOMYCIN RESISTANCE PROTEIN/DIOXYGENASE"/>
    <property type="match status" value="1"/>
</dbReference>
<dbReference type="PANTHER" id="PTHR36437:SF2">
    <property type="entry name" value="GLYOXALASE_BLEOMYCIN RESISTANCE PROTEIN_DIOXYGENASE"/>
    <property type="match status" value="1"/>
</dbReference>
<evidence type="ECO:0000259" key="2">
    <source>
        <dbReference type="PROSITE" id="PS51819"/>
    </source>
</evidence>
<dbReference type="AlphaFoldDB" id="A0A3L8P6I8"/>
<dbReference type="EMBL" id="RDBE01000006">
    <property type="protein sequence ID" value="RLV50058.1"/>
    <property type="molecule type" value="Genomic_DNA"/>
</dbReference>
<reference evidence="3 4" key="1">
    <citation type="submission" date="2018-10" db="EMBL/GenBank/DDBJ databases">
        <title>Marmoricola sp. 4Q3S-7 whole genome shotgun sequence.</title>
        <authorList>
            <person name="Li F."/>
        </authorList>
    </citation>
    <scope>NUCLEOTIDE SEQUENCE [LARGE SCALE GENOMIC DNA]</scope>
    <source>
        <strain evidence="3 4">4Q3S-7</strain>
    </source>
</reference>